<evidence type="ECO:0000313" key="8">
    <source>
        <dbReference type="RefSeq" id="XP_016712667.2"/>
    </source>
</evidence>
<dbReference type="GeneID" id="107926343"/>
<dbReference type="Pfam" id="PF00201">
    <property type="entry name" value="UDPGT"/>
    <property type="match status" value="1"/>
</dbReference>
<dbReference type="AlphaFoldDB" id="A0A1U8LDH7"/>
<evidence type="ECO:0000256" key="1">
    <source>
        <dbReference type="ARBA" id="ARBA00009995"/>
    </source>
</evidence>
<dbReference type="InterPro" id="IPR002213">
    <property type="entry name" value="UDP_glucos_trans"/>
</dbReference>
<evidence type="ECO:0000256" key="4">
    <source>
        <dbReference type="RuleBase" id="RU003718"/>
    </source>
</evidence>
<dbReference type="CDD" id="cd03784">
    <property type="entry name" value="GT1_Gtf-like"/>
    <property type="match status" value="1"/>
</dbReference>
<dbReference type="GO" id="GO:0035251">
    <property type="term" value="F:UDP-glucosyltransferase activity"/>
    <property type="evidence" value="ECO:0000318"/>
    <property type="project" value="GO_Central"/>
</dbReference>
<dbReference type="PANTHER" id="PTHR48047:SF51">
    <property type="entry name" value="GLYCOSYLTRANSFERASE"/>
    <property type="match status" value="1"/>
</dbReference>
<evidence type="ECO:0000256" key="5">
    <source>
        <dbReference type="RuleBase" id="RU362057"/>
    </source>
</evidence>
<dbReference type="KEGG" id="ghi:107926343"/>
<evidence type="ECO:0000259" key="6">
    <source>
        <dbReference type="PROSITE" id="PS50304"/>
    </source>
</evidence>
<evidence type="ECO:0000313" key="7">
    <source>
        <dbReference type="Proteomes" id="UP000818029"/>
    </source>
</evidence>
<dbReference type="InterPro" id="IPR002999">
    <property type="entry name" value="Tudor"/>
</dbReference>
<keyword evidence="7" id="KW-1185">Reference proteome</keyword>
<comment type="similarity">
    <text evidence="1 4">Belongs to the UDP-glycosyltransferase family.</text>
</comment>
<dbReference type="Gene3D" id="3.40.50.2000">
    <property type="entry name" value="Glycogen Phosphorylase B"/>
    <property type="match status" value="2"/>
</dbReference>
<dbReference type="PaxDb" id="3635-A0A1U8LDH7"/>
<dbReference type="Proteomes" id="UP000818029">
    <property type="component" value="Chromosome A07"/>
</dbReference>
<dbReference type="RefSeq" id="XP_016712667.2">
    <property type="nucleotide sequence ID" value="XM_016857178.2"/>
</dbReference>
<accession>A0A1U8LDH7</accession>
<proteinExistence type="inferred from homology"/>
<sequence length="473" mass="53700">MDTYSSKFSAHHVVLFPFMSKGHIIPILNLARLLLRRGMAVTMFTTTGNRPFIAESLADTSVFIIDIPFPQNAPEIPPGVESTDLLPSMSLFFSFCKATKQMQSMVEEKLQGLVRVQPVSFMVSDGFLWWTFESATKFGLPRLVFTGMNQFVSCVSRAVFEDRLLDRAESDDELITVTRFPWIKVTRNDFNTVMPNPNGPTMEVFIDQVKSMSNSSGYIVNSFYELEKVYIDNWNSEKRPKVWCVGPLCLAEPELEPQKKPFWIQWLDQKLAQGCSVLYVAFGSQAEVPSEQLQQIAMGLQESKANFLWVLRKKESESILDEGFEETVKGRGIVVKQWVDQRQILKHQCIEGFLSHCGWNSALESICYGVPILAWPMIAEQALNARMVVEEIKVGLRVESTCNGMKPGFVKWDGLMKVVKELMEGEMGKQVRKRVKQVAELAKMAMADSDGSSWQTLDLLINELCNKKQDVRL</sequence>
<reference evidence="7" key="1">
    <citation type="journal article" date="2020" name="Nat. Genet.">
        <title>Genomic diversifications of five Gossypium allopolyploid species and their impact on cotton improvement.</title>
        <authorList>
            <person name="Chen Z.J."/>
            <person name="Sreedasyam A."/>
            <person name="Ando A."/>
            <person name="Song Q."/>
            <person name="De Santiago L.M."/>
            <person name="Hulse-Kemp A.M."/>
            <person name="Ding M."/>
            <person name="Ye W."/>
            <person name="Kirkbride R.C."/>
            <person name="Jenkins J."/>
            <person name="Plott C."/>
            <person name="Lovell J."/>
            <person name="Lin Y.M."/>
            <person name="Vaughn R."/>
            <person name="Liu B."/>
            <person name="Simpson S."/>
            <person name="Scheffler B.E."/>
            <person name="Wen L."/>
            <person name="Saski C.A."/>
            <person name="Grover C.E."/>
            <person name="Hu G."/>
            <person name="Conover J.L."/>
            <person name="Carlson J.W."/>
            <person name="Shu S."/>
            <person name="Boston L.B."/>
            <person name="Williams M."/>
            <person name="Peterson D.G."/>
            <person name="McGee K."/>
            <person name="Jones D.C."/>
            <person name="Wendel J.F."/>
            <person name="Stelly D.M."/>
            <person name="Grimwood J."/>
            <person name="Schmutz J."/>
        </authorList>
    </citation>
    <scope>NUCLEOTIDE SEQUENCE [LARGE SCALE GENOMIC DNA]</scope>
    <source>
        <strain evidence="7">cv. TM-1</strain>
    </source>
</reference>
<evidence type="ECO:0000256" key="2">
    <source>
        <dbReference type="ARBA" id="ARBA00022676"/>
    </source>
</evidence>
<protein>
    <recommendedName>
        <fullName evidence="5">Glycosyltransferase</fullName>
        <ecNumber evidence="5">2.4.1.-</ecNumber>
    </recommendedName>
</protein>
<dbReference type="EC" id="2.4.1.-" evidence="5"/>
<keyword evidence="3 4" id="KW-0808">Transferase</keyword>
<keyword evidence="2 4" id="KW-0328">Glycosyltransferase</keyword>
<dbReference type="InterPro" id="IPR035595">
    <property type="entry name" value="UDP_glycos_trans_CS"/>
</dbReference>
<gene>
    <name evidence="8" type="primary">LOC107926343</name>
</gene>
<dbReference type="PANTHER" id="PTHR48047">
    <property type="entry name" value="GLYCOSYLTRANSFERASE"/>
    <property type="match status" value="1"/>
</dbReference>
<dbReference type="SUPFAM" id="SSF53756">
    <property type="entry name" value="UDP-Glycosyltransferase/glycogen phosphorylase"/>
    <property type="match status" value="1"/>
</dbReference>
<reference evidence="8" key="2">
    <citation type="submission" date="2025-08" db="UniProtKB">
        <authorList>
            <consortium name="RefSeq"/>
        </authorList>
    </citation>
    <scope>IDENTIFICATION</scope>
</reference>
<dbReference type="STRING" id="3635.A0A1U8LDH7"/>
<name>A0A1U8LDH7_GOSHI</name>
<dbReference type="PROSITE" id="PS50304">
    <property type="entry name" value="TUDOR"/>
    <property type="match status" value="1"/>
</dbReference>
<feature type="domain" description="Tudor" evidence="6">
    <location>
        <begin position="242"/>
        <end position="303"/>
    </location>
</feature>
<organism evidence="7 8">
    <name type="scientific">Gossypium hirsutum</name>
    <name type="common">Upland cotton</name>
    <name type="synonym">Gossypium mexicanum</name>
    <dbReference type="NCBI Taxonomy" id="3635"/>
    <lineage>
        <taxon>Eukaryota</taxon>
        <taxon>Viridiplantae</taxon>
        <taxon>Streptophyta</taxon>
        <taxon>Embryophyta</taxon>
        <taxon>Tracheophyta</taxon>
        <taxon>Spermatophyta</taxon>
        <taxon>Magnoliopsida</taxon>
        <taxon>eudicotyledons</taxon>
        <taxon>Gunneridae</taxon>
        <taxon>Pentapetalae</taxon>
        <taxon>rosids</taxon>
        <taxon>malvids</taxon>
        <taxon>Malvales</taxon>
        <taxon>Malvaceae</taxon>
        <taxon>Malvoideae</taxon>
        <taxon>Gossypium</taxon>
    </lineage>
</organism>
<evidence type="ECO:0000256" key="3">
    <source>
        <dbReference type="ARBA" id="ARBA00022679"/>
    </source>
</evidence>
<dbReference type="PROSITE" id="PS00375">
    <property type="entry name" value="UDPGT"/>
    <property type="match status" value="1"/>
</dbReference>